<dbReference type="Gene3D" id="3.10.20.90">
    <property type="entry name" value="Phosphatidylinositol 3-kinase Catalytic Subunit, Chain A, domain 1"/>
    <property type="match status" value="1"/>
</dbReference>
<evidence type="ECO:0000313" key="4">
    <source>
        <dbReference type="Proteomes" id="UP000053617"/>
    </source>
</evidence>
<dbReference type="VEuPathDB" id="FungiDB:Z518_04904"/>
<feature type="compositionally biased region" description="Basic and acidic residues" evidence="1">
    <location>
        <begin position="377"/>
        <end position="391"/>
    </location>
</feature>
<protein>
    <submittedName>
        <fullName evidence="3">Rhinocladiella mackenziei CBS 650.93 unplaced genomic scaffold supercont1.3, whole genome shotgun sequence</fullName>
    </submittedName>
</protein>
<feature type="region of interest" description="Disordered" evidence="1">
    <location>
        <begin position="1"/>
        <end position="29"/>
    </location>
</feature>
<name>A0A0D2H8X8_9EURO</name>
<accession>A0A0D2H8X8</accession>
<dbReference type="InterPro" id="IPR000626">
    <property type="entry name" value="Ubiquitin-like_dom"/>
</dbReference>
<feature type="region of interest" description="Disordered" evidence="1">
    <location>
        <begin position="377"/>
        <end position="419"/>
    </location>
</feature>
<feature type="compositionally biased region" description="Acidic residues" evidence="1">
    <location>
        <begin position="392"/>
        <end position="402"/>
    </location>
</feature>
<dbReference type="EMBL" id="KN847477">
    <property type="protein sequence ID" value="KIX06928.1"/>
    <property type="molecule type" value="Genomic_DNA"/>
</dbReference>
<evidence type="ECO:0000259" key="2">
    <source>
        <dbReference type="PROSITE" id="PS50053"/>
    </source>
</evidence>
<feature type="compositionally biased region" description="Low complexity" evidence="1">
    <location>
        <begin position="168"/>
        <end position="180"/>
    </location>
</feature>
<sequence>MNTGVKRTLFRKPAWDAPTTSLPDDSSIFGRSVVYDDILRAEQAKRERKAAKAKTCTDKEKGKGEGLETKRRRISIDDEDGANQNREEDSRSNLSQTRTKNITKRRDGPVTRSTPQEAKQLAEGRNASPRTYRSPRRGRGVGDVTVLDDDADQVEDDELVMLTPPKPTKTSPTKRQSKPPLDVEDSEEEDEYLRELKQKAREKARLQRQGVDSERSRTPTTSSLALNRNARSSSTEQNDSRPISAGSARESARTTPASEPEDDPRVKILIQSEIPNTRPLIVMRKASQSLKQVKEYWCMKSTLDESTAKKVFFTWKDTRLFDSTTMRGIIRQLKQDHYRQQSVSLDQDDEDDDHSSAVQDPSKGNIILEAMTQEIYENKMRQKEQGRKTETSADEEQEDYYEGDSSRATTGMRDGAEAEDQSSSAIVICLVSQTLEPMQLRVRPHTTVAKIMRGFAAMRKIEEGKTPWLIFDGDRLDPDDTVEQVGLENDDKVEVRIR</sequence>
<dbReference type="Proteomes" id="UP000053617">
    <property type="component" value="Unassembled WGS sequence"/>
</dbReference>
<dbReference type="InterPro" id="IPR022617">
    <property type="entry name" value="Rad60/SUMO-like_dom"/>
</dbReference>
<evidence type="ECO:0000313" key="3">
    <source>
        <dbReference type="EMBL" id="KIX06928.1"/>
    </source>
</evidence>
<feature type="compositionally biased region" description="Basic and acidic residues" evidence="1">
    <location>
        <begin position="55"/>
        <end position="69"/>
    </location>
</feature>
<feature type="compositionally biased region" description="Polar residues" evidence="1">
    <location>
        <begin position="218"/>
        <end position="241"/>
    </location>
</feature>
<dbReference type="AlphaFoldDB" id="A0A0D2H8X8"/>
<dbReference type="OrthoDB" id="3365399at2759"/>
<dbReference type="RefSeq" id="XP_013274064.1">
    <property type="nucleotide sequence ID" value="XM_013418610.1"/>
</dbReference>
<dbReference type="CDD" id="cd01763">
    <property type="entry name" value="Ubl_SUMO_like"/>
    <property type="match status" value="1"/>
</dbReference>
<gene>
    <name evidence="3" type="ORF">Z518_04904</name>
</gene>
<keyword evidence="4" id="KW-1185">Reference proteome</keyword>
<feature type="domain" description="Ubiquitin-like" evidence="2">
    <location>
        <begin position="426"/>
        <end position="498"/>
    </location>
</feature>
<feature type="region of interest" description="Disordered" evidence="1">
    <location>
        <begin position="336"/>
        <end position="364"/>
    </location>
</feature>
<dbReference type="PROSITE" id="PS50053">
    <property type="entry name" value="UBIQUITIN_2"/>
    <property type="match status" value="1"/>
</dbReference>
<feature type="region of interest" description="Disordered" evidence="1">
    <location>
        <begin position="44"/>
        <end position="266"/>
    </location>
</feature>
<feature type="compositionally biased region" description="Basic and acidic residues" evidence="1">
    <location>
        <begin position="193"/>
        <end position="217"/>
    </location>
</feature>
<proteinExistence type="predicted"/>
<dbReference type="HOGENOM" id="CLU_032739_0_0_1"/>
<feature type="compositionally biased region" description="Acidic residues" evidence="1">
    <location>
        <begin position="146"/>
        <end position="159"/>
    </location>
</feature>
<dbReference type="InterPro" id="IPR029071">
    <property type="entry name" value="Ubiquitin-like_domsf"/>
</dbReference>
<dbReference type="SUPFAM" id="SSF54236">
    <property type="entry name" value="Ubiquitin-like"/>
    <property type="match status" value="1"/>
</dbReference>
<evidence type="ECO:0000256" key="1">
    <source>
        <dbReference type="SAM" id="MobiDB-lite"/>
    </source>
</evidence>
<feature type="compositionally biased region" description="Acidic residues" evidence="1">
    <location>
        <begin position="182"/>
        <end position="192"/>
    </location>
</feature>
<dbReference type="Pfam" id="PF11976">
    <property type="entry name" value="Rad60-SLD"/>
    <property type="match status" value="1"/>
</dbReference>
<organism evidence="3 4">
    <name type="scientific">Rhinocladiella mackenziei CBS 650.93</name>
    <dbReference type="NCBI Taxonomy" id="1442369"/>
    <lineage>
        <taxon>Eukaryota</taxon>
        <taxon>Fungi</taxon>
        <taxon>Dikarya</taxon>
        <taxon>Ascomycota</taxon>
        <taxon>Pezizomycotina</taxon>
        <taxon>Eurotiomycetes</taxon>
        <taxon>Chaetothyriomycetidae</taxon>
        <taxon>Chaetothyriales</taxon>
        <taxon>Herpotrichiellaceae</taxon>
        <taxon>Rhinocladiella</taxon>
    </lineage>
</organism>
<dbReference type="GeneID" id="25292975"/>
<reference evidence="3 4" key="1">
    <citation type="submission" date="2015-01" db="EMBL/GenBank/DDBJ databases">
        <title>The Genome Sequence of Rhinocladiella mackenzie CBS 650.93.</title>
        <authorList>
            <consortium name="The Broad Institute Genomics Platform"/>
            <person name="Cuomo C."/>
            <person name="de Hoog S."/>
            <person name="Gorbushina A."/>
            <person name="Stielow B."/>
            <person name="Teixiera M."/>
            <person name="Abouelleil A."/>
            <person name="Chapman S.B."/>
            <person name="Priest M."/>
            <person name="Young S.K."/>
            <person name="Wortman J."/>
            <person name="Nusbaum C."/>
            <person name="Birren B."/>
        </authorList>
    </citation>
    <scope>NUCLEOTIDE SEQUENCE [LARGE SCALE GENOMIC DNA]</scope>
    <source>
        <strain evidence="3 4">CBS 650.93</strain>
    </source>
</reference>